<dbReference type="InterPro" id="IPR006035">
    <property type="entry name" value="Ureohydrolase"/>
</dbReference>
<dbReference type="PANTHER" id="PTHR11358">
    <property type="entry name" value="ARGINASE/AGMATINASE"/>
    <property type="match status" value="1"/>
</dbReference>
<accession>A0A1I5TGN6</accession>
<dbReference type="SUPFAM" id="SSF52768">
    <property type="entry name" value="Arginase/deacetylase"/>
    <property type="match status" value="1"/>
</dbReference>
<dbReference type="GO" id="GO:0046872">
    <property type="term" value="F:metal ion binding"/>
    <property type="evidence" value="ECO:0007669"/>
    <property type="project" value="UniProtKB-KW"/>
</dbReference>
<dbReference type="InterPro" id="IPR020855">
    <property type="entry name" value="Ureohydrolase_Mn_BS"/>
</dbReference>
<dbReference type="PROSITE" id="PS01053">
    <property type="entry name" value="ARGINASE_1"/>
    <property type="match status" value="1"/>
</dbReference>
<reference evidence="5 6" key="1">
    <citation type="submission" date="2016-10" db="EMBL/GenBank/DDBJ databases">
        <authorList>
            <person name="de Groot N.N."/>
        </authorList>
    </citation>
    <scope>NUCLEOTIDE SEQUENCE [LARGE SCALE GENOMIC DNA]</scope>
    <source>
        <strain evidence="6">E92,LMG 26720,CCM 7988</strain>
    </source>
</reference>
<dbReference type="STRING" id="1079859.SAMN04515674_10643"/>
<dbReference type="PROSITE" id="PS51409">
    <property type="entry name" value="ARGINASE_2"/>
    <property type="match status" value="1"/>
</dbReference>
<dbReference type="GO" id="GO:0008783">
    <property type="term" value="F:agmatinase activity"/>
    <property type="evidence" value="ECO:0007669"/>
    <property type="project" value="TreeGrafter"/>
</dbReference>
<keyword evidence="3 4" id="KW-0378">Hydrolase</keyword>
<dbReference type="Gene3D" id="3.40.800.10">
    <property type="entry name" value="Ureohydrolase domain"/>
    <property type="match status" value="1"/>
</dbReference>
<keyword evidence="6" id="KW-1185">Reference proteome</keyword>
<protein>
    <submittedName>
        <fullName evidence="5">Agmatinase</fullName>
    </submittedName>
</protein>
<evidence type="ECO:0000256" key="4">
    <source>
        <dbReference type="RuleBase" id="RU003684"/>
    </source>
</evidence>
<evidence type="ECO:0000256" key="2">
    <source>
        <dbReference type="ARBA" id="ARBA00022723"/>
    </source>
</evidence>
<proteinExistence type="inferred from homology"/>
<dbReference type="Pfam" id="PF00491">
    <property type="entry name" value="Arginase"/>
    <property type="match status" value="1"/>
</dbReference>
<dbReference type="Proteomes" id="UP000199306">
    <property type="component" value="Unassembled WGS sequence"/>
</dbReference>
<dbReference type="PANTHER" id="PTHR11358:SF26">
    <property type="entry name" value="GUANIDINO ACID HYDROLASE, MITOCHONDRIAL"/>
    <property type="match status" value="1"/>
</dbReference>
<evidence type="ECO:0000313" key="6">
    <source>
        <dbReference type="Proteomes" id="UP000199306"/>
    </source>
</evidence>
<gene>
    <name evidence="5" type="ORF">SAMN04515674_10643</name>
</gene>
<evidence type="ECO:0000256" key="1">
    <source>
        <dbReference type="ARBA" id="ARBA00009227"/>
    </source>
</evidence>
<dbReference type="GO" id="GO:0033389">
    <property type="term" value="P:putrescine biosynthetic process from arginine, via agmatine"/>
    <property type="evidence" value="ECO:0007669"/>
    <property type="project" value="TreeGrafter"/>
</dbReference>
<name>A0A1I5TGN6_9BACT</name>
<dbReference type="OrthoDB" id="9788689at2"/>
<dbReference type="InterPro" id="IPR023696">
    <property type="entry name" value="Ureohydrolase_dom_sf"/>
</dbReference>
<evidence type="ECO:0000256" key="3">
    <source>
        <dbReference type="ARBA" id="ARBA00022801"/>
    </source>
</evidence>
<organism evidence="5 6">
    <name type="scientific">Pseudarcicella hirudinis</name>
    <dbReference type="NCBI Taxonomy" id="1079859"/>
    <lineage>
        <taxon>Bacteria</taxon>
        <taxon>Pseudomonadati</taxon>
        <taxon>Bacteroidota</taxon>
        <taxon>Cytophagia</taxon>
        <taxon>Cytophagales</taxon>
        <taxon>Flectobacillaceae</taxon>
        <taxon>Pseudarcicella</taxon>
    </lineage>
</organism>
<sequence>MKTGEIYIQSPFLNFDQSAPKVVVSNLISGRSFEMGETVVSMLRFFKKPRSLDEFSQEFSAYSGHYQKIIDFLYQRGLIYDAESPEAFTIGTVAVKNRLFGAGMLNPEKEENRIVVTGIPFGKGHGRSANAADFPDYLREYAQRIGLQALSNSGMPYLGPGLDYDNLKTVLKSLKDAGNIFINTNESTPFIYEKIYQVARNLFEKGNRPVFIGGDHSVSFPLIRAAAEKYPDLHILHFDAHTDTYTSPYDQIDHVHKVHHYGNFMLHVLKLENVRKVWQFGIRGLHNALETGRPKRTIYWAEELKSILAKGESIPDLSENVPFYVTFDIDVFDPPIAPGTASPVVGGLDYSEIRTLLTSLLKNRNIIGADLVEVHKQYDTGDVTVQLAITVLLNLLSHFKVDNP</sequence>
<dbReference type="EMBL" id="FOXH01000006">
    <property type="protein sequence ID" value="SFP82220.1"/>
    <property type="molecule type" value="Genomic_DNA"/>
</dbReference>
<dbReference type="AlphaFoldDB" id="A0A1I5TGN6"/>
<keyword evidence="2" id="KW-0479">Metal-binding</keyword>
<dbReference type="RefSeq" id="WP_092017136.1">
    <property type="nucleotide sequence ID" value="NZ_FOXH01000006.1"/>
</dbReference>
<evidence type="ECO:0000313" key="5">
    <source>
        <dbReference type="EMBL" id="SFP82220.1"/>
    </source>
</evidence>
<comment type="similarity">
    <text evidence="1">Belongs to the arginase family. Agmatinase subfamily.</text>
</comment>